<evidence type="ECO:0000256" key="1">
    <source>
        <dbReference type="SAM" id="Phobius"/>
    </source>
</evidence>
<feature type="domain" description="Putative Flp pilus-assembly TadG-like N-terminal" evidence="2">
    <location>
        <begin position="8"/>
        <end position="54"/>
    </location>
</feature>
<keyword evidence="1" id="KW-0472">Membrane</keyword>
<keyword evidence="4" id="KW-1185">Reference proteome</keyword>
<sequence length="117" mass="12001">MTGRDDEGFATVCAAGAVFAVLTFYGLLIWLGAATVTRHRVAAAADLAALAAAAHVSDGTDGACAQAGRVARRMDTRLRACELDGRDALVRVRAQPPLVPAELGTVTVGARAGPVDR</sequence>
<organism evidence="3 4">
    <name type="scientific">Haloechinothrix aidingensis</name>
    <dbReference type="NCBI Taxonomy" id="2752311"/>
    <lineage>
        <taxon>Bacteria</taxon>
        <taxon>Bacillati</taxon>
        <taxon>Actinomycetota</taxon>
        <taxon>Actinomycetes</taxon>
        <taxon>Pseudonocardiales</taxon>
        <taxon>Pseudonocardiaceae</taxon>
        <taxon>Haloechinothrix</taxon>
    </lineage>
</organism>
<evidence type="ECO:0000313" key="4">
    <source>
        <dbReference type="Proteomes" id="UP000582974"/>
    </source>
</evidence>
<dbReference type="InterPro" id="IPR021202">
    <property type="entry name" value="Rv3654c-like"/>
</dbReference>
<dbReference type="InterPro" id="IPR028087">
    <property type="entry name" value="Tad_N"/>
</dbReference>
<accession>A0A838ADU6</accession>
<dbReference type="Proteomes" id="UP000582974">
    <property type="component" value="Unassembled WGS sequence"/>
</dbReference>
<dbReference type="Pfam" id="PF13400">
    <property type="entry name" value="Tad"/>
    <property type="match status" value="1"/>
</dbReference>
<comment type="caution">
    <text evidence="3">The sequence shown here is derived from an EMBL/GenBank/DDBJ whole genome shotgun (WGS) entry which is preliminary data.</text>
</comment>
<protein>
    <submittedName>
        <fullName evidence="3">Flp pilus-assembly TadE/G-like family protein</fullName>
    </submittedName>
</protein>
<evidence type="ECO:0000313" key="3">
    <source>
        <dbReference type="EMBL" id="MBA0127381.1"/>
    </source>
</evidence>
<dbReference type="NCBIfam" id="TIGR03816">
    <property type="entry name" value="tadE_like_DECH"/>
    <property type="match status" value="1"/>
</dbReference>
<name>A0A838ADU6_9PSEU</name>
<evidence type="ECO:0000259" key="2">
    <source>
        <dbReference type="Pfam" id="PF13400"/>
    </source>
</evidence>
<proteinExistence type="predicted"/>
<feature type="transmembrane region" description="Helical" evidence="1">
    <location>
        <begin position="12"/>
        <end position="33"/>
    </location>
</feature>
<dbReference type="EMBL" id="JACCKD010000007">
    <property type="protein sequence ID" value="MBA0127381.1"/>
    <property type="molecule type" value="Genomic_DNA"/>
</dbReference>
<dbReference type="AlphaFoldDB" id="A0A838ADU6"/>
<keyword evidence="1" id="KW-1133">Transmembrane helix</keyword>
<reference evidence="3 4" key="1">
    <citation type="submission" date="2020-07" db="EMBL/GenBank/DDBJ databases">
        <title>Genome of Haloechinothrix sp.</title>
        <authorList>
            <person name="Tang S.-K."/>
            <person name="Yang L."/>
            <person name="Zhu W.-Y."/>
        </authorList>
    </citation>
    <scope>NUCLEOTIDE SEQUENCE [LARGE SCALE GENOMIC DNA]</scope>
    <source>
        <strain evidence="3 4">YIM 98757</strain>
    </source>
</reference>
<gene>
    <name evidence="3" type="ORF">H0B56_17685</name>
</gene>
<keyword evidence="1" id="KW-0812">Transmembrane</keyword>
<dbReference type="RefSeq" id="WP_180894216.1">
    <property type="nucleotide sequence ID" value="NZ_JACCKD010000007.1"/>
</dbReference>